<dbReference type="OrthoDB" id="3712030at2"/>
<dbReference type="NCBIfam" id="NF040739">
    <property type="entry name" value="ornith_OrtA"/>
    <property type="match status" value="1"/>
</dbReference>
<dbReference type="InterPro" id="IPR047755">
    <property type="entry name" value="OrtA"/>
</dbReference>
<sequence>MTTMNPTPSAPEGAWAEIQLTVLTPEQRATGVPADTATTALVQWVDGFLTHPAALGEEATIRTVIGRTHTGTLSRINPGYDHSFGETVPEILTIGTKEE</sequence>
<evidence type="ECO:0000313" key="2">
    <source>
        <dbReference type="Proteomes" id="UP000280819"/>
    </source>
</evidence>
<dbReference type="EMBL" id="RQZG01000004">
    <property type="protein sequence ID" value="RRD05994.1"/>
    <property type="molecule type" value="Genomic_DNA"/>
</dbReference>
<protein>
    <recommendedName>
        <fullName evidence="3">2-amino-4-ketopentanoate thiolase</fullName>
    </recommendedName>
</protein>
<name>A0A3P1T965_9ACTN</name>
<dbReference type="Pfam" id="PF22010">
    <property type="entry name" value="OrtA"/>
    <property type="match status" value="1"/>
</dbReference>
<dbReference type="Proteomes" id="UP000280819">
    <property type="component" value="Unassembled WGS sequence"/>
</dbReference>
<accession>A0A3P1T965</accession>
<gene>
    <name evidence="1" type="ORF">EII34_04740</name>
</gene>
<evidence type="ECO:0000313" key="1">
    <source>
        <dbReference type="EMBL" id="RRD05994.1"/>
    </source>
</evidence>
<reference evidence="1 2" key="1">
    <citation type="submission" date="2018-11" db="EMBL/GenBank/DDBJ databases">
        <title>Genomes From Bacteria Associated with the Canine Oral Cavity: a Test Case for Automated Genome-Based Taxonomic Assignment.</title>
        <authorList>
            <person name="Coil D.A."/>
            <person name="Jospin G."/>
            <person name="Darling A.E."/>
            <person name="Wallis C."/>
            <person name="Davis I.J."/>
            <person name="Harris S."/>
            <person name="Eisen J.A."/>
            <person name="Holcombe L.J."/>
            <person name="O'Flynn C."/>
        </authorList>
    </citation>
    <scope>NUCLEOTIDE SEQUENCE [LARGE SCALE GENOMIC DNA]</scope>
    <source>
        <strain evidence="1 2">OH887_COT-365</strain>
    </source>
</reference>
<evidence type="ECO:0008006" key="3">
    <source>
        <dbReference type="Google" id="ProtNLM"/>
    </source>
</evidence>
<organism evidence="1 2">
    <name type="scientific">Arachnia propionica</name>
    <dbReference type="NCBI Taxonomy" id="1750"/>
    <lineage>
        <taxon>Bacteria</taxon>
        <taxon>Bacillati</taxon>
        <taxon>Actinomycetota</taxon>
        <taxon>Actinomycetes</taxon>
        <taxon>Propionibacteriales</taxon>
        <taxon>Propionibacteriaceae</taxon>
        <taxon>Arachnia</taxon>
    </lineage>
</organism>
<comment type="caution">
    <text evidence="1">The sequence shown here is derived from an EMBL/GenBank/DDBJ whole genome shotgun (WGS) entry which is preliminary data.</text>
</comment>
<dbReference type="AlphaFoldDB" id="A0A3P1T965"/>
<dbReference type="RefSeq" id="WP_124843458.1">
    <property type="nucleotide sequence ID" value="NZ_RQZG01000004.1"/>
</dbReference>
<proteinExistence type="predicted"/>